<protein>
    <submittedName>
        <fullName evidence="2">Uncharacterized protein</fullName>
    </submittedName>
</protein>
<accession>A0A7J8DI27</accession>
<proteinExistence type="predicted"/>
<name>A0A7J8DI27_ROUAE</name>
<dbReference type="EMBL" id="JACASE010000012">
    <property type="protein sequence ID" value="KAF6422705.1"/>
    <property type="molecule type" value="Genomic_DNA"/>
</dbReference>
<evidence type="ECO:0000313" key="3">
    <source>
        <dbReference type="Proteomes" id="UP000593571"/>
    </source>
</evidence>
<dbReference type="Proteomes" id="UP000593571">
    <property type="component" value="Unassembled WGS sequence"/>
</dbReference>
<evidence type="ECO:0000256" key="1">
    <source>
        <dbReference type="SAM" id="MobiDB-lite"/>
    </source>
</evidence>
<keyword evidence="3" id="KW-1185">Reference proteome</keyword>
<sequence length="128" mass="13791">MQIFVFFLYNRAGNKTDEMCAQNVLTEARVSGLRASGLRTLDRQVRLSFLRSASPCACEDARVPLLSSLLASWVGLRSGPRGSGPGLTHKVQKARSLQMALAIPQDYASPPSSLEKSCSGTSHPLVSL</sequence>
<dbReference type="AlphaFoldDB" id="A0A7J8DI27"/>
<evidence type="ECO:0000313" key="2">
    <source>
        <dbReference type="EMBL" id="KAF6422705.1"/>
    </source>
</evidence>
<reference evidence="2 3" key="1">
    <citation type="journal article" date="2020" name="Nature">
        <title>Six reference-quality genomes reveal evolution of bat adaptations.</title>
        <authorList>
            <person name="Jebb D."/>
            <person name="Huang Z."/>
            <person name="Pippel M."/>
            <person name="Hughes G.M."/>
            <person name="Lavrichenko K."/>
            <person name="Devanna P."/>
            <person name="Winkler S."/>
            <person name="Jermiin L.S."/>
            <person name="Skirmuntt E.C."/>
            <person name="Katzourakis A."/>
            <person name="Burkitt-Gray L."/>
            <person name="Ray D.A."/>
            <person name="Sullivan K.A.M."/>
            <person name="Roscito J.G."/>
            <person name="Kirilenko B.M."/>
            <person name="Davalos L.M."/>
            <person name="Corthals A.P."/>
            <person name="Power M.L."/>
            <person name="Jones G."/>
            <person name="Ransome R.D."/>
            <person name="Dechmann D.K.N."/>
            <person name="Locatelli A.G."/>
            <person name="Puechmaille S.J."/>
            <person name="Fedrigo O."/>
            <person name="Jarvis E.D."/>
            <person name="Hiller M."/>
            <person name="Vernes S.C."/>
            <person name="Myers E.W."/>
            <person name="Teeling E.C."/>
        </authorList>
    </citation>
    <scope>NUCLEOTIDE SEQUENCE [LARGE SCALE GENOMIC DNA]</scope>
    <source>
        <strain evidence="2">MRouAeg1</strain>
        <tissue evidence="2">Muscle</tissue>
    </source>
</reference>
<comment type="caution">
    <text evidence="2">The sequence shown here is derived from an EMBL/GenBank/DDBJ whole genome shotgun (WGS) entry which is preliminary data.</text>
</comment>
<gene>
    <name evidence="2" type="ORF">HJG63_008541</name>
</gene>
<organism evidence="2 3">
    <name type="scientific">Rousettus aegyptiacus</name>
    <name type="common">Egyptian fruit bat</name>
    <name type="synonym">Pteropus aegyptiacus</name>
    <dbReference type="NCBI Taxonomy" id="9407"/>
    <lineage>
        <taxon>Eukaryota</taxon>
        <taxon>Metazoa</taxon>
        <taxon>Chordata</taxon>
        <taxon>Craniata</taxon>
        <taxon>Vertebrata</taxon>
        <taxon>Euteleostomi</taxon>
        <taxon>Mammalia</taxon>
        <taxon>Eutheria</taxon>
        <taxon>Laurasiatheria</taxon>
        <taxon>Chiroptera</taxon>
        <taxon>Yinpterochiroptera</taxon>
        <taxon>Pteropodoidea</taxon>
        <taxon>Pteropodidae</taxon>
        <taxon>Rousettinae</taxon>
        <taxon>Rousettus</taxon>
    </lineage>
</organism>
<feature type="region of interest" description="Disordered" evidence="1">
    <location>
        <begin position="108"/>
        <end position="128"/>
    </location>
</feature>
<feature type="compositionally biased region" description="Polar residues" evidence="1">
    <location>
        <begin position="110"/>
        <end position="128"/>
    </location>
</feature>